<evidence type="ECO:0000313" key="2">
    <source>
        <dbReference type="EMBL" id="WDI04056.1"/>
    </source>
</evidence>
<proteinExistence type="predicted"/>
<reference evidence="1 4" key="1">
    <citation type="submission" date="2023-02" db="EMBL/GenBank/DDBJ databases">
        <title>Pathogen: clinical or host-associated sample.</title>
        <authorList>
            <person name="Hergert J."/>
            <person name="Casey R."/>
            <person name="Wagner J."/>
            <person name="Young E.L."/>
            <person name="Oakeson K.F."/>
        </authorList>
    </citation>
    <scope>NUCLEOTIDE SEQUENCE</scope>
    <source>
        <strain evidence="2 4">2022CK-00829</strain>
        <strain evidence="1">2022CK-00830</strain>
    </source>
</reference>
<keyword evidence="4" id="KW-1185">Reference proteome</keyword>
<dbReference type="EMBL" id="CP118108">
    <property type="protein sequence ID" value="WDI04056.1"/>
    <property type="molecule type" value="Genomic_DNA"/>
</dbReference>
<dbReference type="Proteomes" id="UP001220962">
    <property type="component" value="Chromosome"/>
</dbReference>
<protein>
    <submittedName>
        <fullName evidence="1">YqzE family protein</fullName>
    </submittedName>
</protein>
<dbReference type="RefSeq" id="WP_047909825.1">
    <property type="nucleotide sequence ID" value="NZ_CP118101.1"/>
</dbReference>
<sequence length="70" mass="8434">MAKGDELVRYITEQVVGYIGTPKEERKYKRNKVKEPWHMKWFGMMPMGVSMWVKDIKKPVKRKKMDMNSK</sequence>
<dbReference type="EMBL" id="CP118101">
    <property type="protein sequence ID" value="WDH84372.1"/>
    <property type="molecule type" value="Genomic_DNA"/>
</dbReference>
<name>A0AAX3N425_9BACL</name>
<organism evidence="1 3">
    <name type="scientific">Paenibacillus urinalis</name>
    <dbReference type="NCBI Taxonomy" id="521520"/>
    <lineage>
        <taxon>Bacteria</taxon>
        <taxon>Bacillati</taxon>
        <taxon>Bacillota</taxon>
        <taxon>Bacilli</taxon>
        <taxon>Bacillales</taxon>
        <taxon>Paenibacillaceae</taxon>
        <taxon>Paenibacillus</taxon>
    </lineage>
</organism>
<dbReference type="AlphaFoldDB" id="A0AAX3N425"/>
<accession>A0AAX3N425</accession>
<gene>
    <name evidence="1" type="ORF">PUW23_09255</name>
    <name evidence="2" type="ORF">PUW25_08950</name>
</gene>
<dbReference type="Proteomes" id="UP001221519">
    <property type="component" value="Chromosome"/>
</dbReference>
<evidence type="ECO:0000313" key="3">
    <source>
        <dbReference type="Proteomes" id="UP001220962"/>
    </source>
</evidence>
<dbReference type="Pfam" id="PF14038">
    <property type="entry name" value="YqzE"/>
    <property type="match status" value="1"/>
</dbReference>
<dbReference type="InterPro" id="IPR025622">
    <property type="entry name" value="YqzE"/>
</dbReference>
<evidence type="ECO:0000313" key="4">
    <source>
        <dbReference type="Proteomes" id="UP001221519"/>
    </source>
</evidence>
<evidence type="ECO:0000313" key="1">
    <source>
        <dbReference type="EMBL" id="WDH84372.1"/>
    </source>
</evidence>